<sequence length="55" mass="6419">DILTQARKSYIKNPAREFLNPAHPARCPSLHDAQYLFGLCQKLEVLLLKFRQNHD</sequence>
<feature type="non-terminal residue" evidence="1">
    <location>
        <position position="1"/>
    </location>
</feature>
<protein>
    <submittedName>
        <fullName evidence="1">Uncharacterized protein</fullName>
    </submittedName>
</protein>
<organism evidence="1 2">
    <name type="scientific">Gigaspora rosea</name>
    <dbReference type="NCBI Taxonomy" id="44941"/>
    <lineage>
        <taxon>Eukaryota</taxon>
        <taxon>Fungi</taxon>
        <taxon>Fungi incertae sedis</taxon>
        <taxon>Mucoromycota</taxon>
        <taxon>Glomeromycotina</taxon>
        <taxon>Glomeromycetes</taxon>
        <taxon>Diversisporales</taxon>
        <taxon>Gigasporaceae</taxon>
        <taxon>Gigaspora</taxon>
    </lineage>
</organism>
<name>A0A397W8G8_9GLOM</name>
<evidence type="ECO:0000313" key="2">
    <source>
        <dbReference type="Proteomes" id="UP000266673"/>
    </source>
</evidence>
<dbReference type="Proteomes" id="UP000266673">
    <property type="component" value="Unassembled WGS sequence"/>
</dbReference>
<accession>A0A397W8G8</accession>
<dbReference type="EMBL" id="QKWP01000092">
    <property type="protein sequence ID" value="RIB27616.1"/>
    <property type="molecule type" value="Genomic_DNA"/>
</dbReference>
<dbReference type="AlphaFoldDB" id="A0A397W8G8"/>
<keyword evidence="2" id="KW-1185">Reference proteome</keyword>
<evidence type="ECO:0000313" key="1">
    <source>
        <dbReference type="EMBL" id="RIB27616.1"/>
    </source>
</evidence>
<proteinExistence type="predicted"/>
<reference evidence="1 2" key="1">
    <citation type="submission" date="2018-06" db="EMBL/GenBank/DDBJ databases">
        <title>Comparative genomics reveals the genomic features of Rhizophagus irregularis, R. cerebriforme, R. diaphanum and Gigaspora rosea, and their symbiotic lifestyle signature.</title>
        <authorList>
            <person name="Morin E."/>
            <person name="San Clemente H."/>
            <person name="Chen E.C.H."/>
            <person name="De La Providencia I."/>
            <person name="Hainaut M."/>
            <person name="Kuo A."/>
            <person name="Kohler A."/>
            <person name="Murat C."/>
            <person name="Tang N."/>
            <person name="Roy S."/>
            <person name="Loubradou J."/>
            <person name="Henrissat B."/>
            <person name="Grigoriev I.V."/>
            <person name="Corradi N."/>
            <person name="Roux C."/>
            <person name="Martin F.M."/>
        </authorList>
    </citation>
    <scope>NUCLEOTIDE SEQUENCE [LARGE SCALE GENOMIC DNA]</scope>
    <source>
        <strain evidence="1 2">DAOM 194757</strain>
    </source>
</reference>
<comment type="caution">
    <text evidence="1">The sequence shown here is derived from an EMBL/GenBank/DDBJ whole genome shotgun (WGS) entry which is preliminary data.</text>
</comment>
<gene>
    <name evidence="1" type="ORF">C2G38_2061363</name>
</gene>